<feature type="compositionally biased region" description="Polar residues" evidence="7">
    <location>
        <begin position="284"/>
        <end position="296"/>
    </location>
</feature>
<feature type="compositionally biased region" description="Low complexity" evidence="7">
    <location>
        <begin position="140"/>
        <end position="153"/>
    </location>
</feature>
<keyword evidence="9" id="KW-1185">Reference proteome</keyword>
<comment type="similarity">
    <text evidence="6">Belongs to the NFYA/HAP2 subunit family.</text>
</comment>
<comment type="caution">
    <text evidence="8">The sequence shown here is derived from an EMBL/GenBank/DDBJ whole genome shotgun (WGS) entry which is preliminary data.</text>
</comment>
<name>A0A152A8Q6_TIELA</name>
<proteinExistence type="inferred from homology"/>
<dbReference type="InterPro" id="IPR001289">
    <property type="entry name" value="NFYA"/>
</dbReference>
<comment type="subunit">
    <text evidence="6">Heterotrimer.</text>
</comment>
<dbReference type="SMART" id="SM00521">
    <property type="entry name" value="CBF"/>
    <property type="match status" value="1"/>
</dbReference>
<dbReference type="GO" id="GO:0003677">
    <property type="term" value="F:DNA binding"/>
    <property type="evidence" value="ECO:0007669"/>
    <property type="project" value="UniProtKB-KW"/>
</dbReference>
<keyword evidence="3 6" id="KW-0238">DNA-binding</keyword>
<feature type="region of interest" description="Disordered" evidence="7">
    <location>
        <begin position="195"/>
        <end position="221"/>
    </location>
</feature>
<feature type="compositionally biased region" description="Polar residues" evidence="7">
    <location>
        <begin position="110"/>
        <end position="126"/>
    </location>
</feature>
<dbReference type="InParanoid" id="A0A152A8Q6"/>
<evidence type="ECO:0000256" key="5">
    <source>
        <dbReference type="ARBA" id="ARBA00023242"/>
    </source>
</evidence>
<evidence type="ECO:0000256" key="4">
    <source>
        <dbReference type="ARBA" id="ARBA00023163"/>
    </source>
</evidence>
<dbReference type="EMBL" id="LODT01000004">
    <property type="protein sequence ID" value="KYR02437.1"/>
    <property type="molecule type" value="Genomic_DNA"/>
</dbReference>
<dbReference type="Pfam" id="PF02045">
    <property type="entry name" value="CBFB_NFYA"/>
    <property type="match status" value="1"/>
</dbReference>
<feature type="compositionally biased region" description="Polar residues" evidence="7">
    <location>
        <begin position="78"/>
        <end position="89"/>
    </location>
</feature>
<evidence type="ECO:0000256" key="7">
    <source>
        <dbReference type="SAM" id="MobiDB-lite"/>
    </source>
</evidence>
<dbReference type="OrthoDB" id="1097733at2759"/>
<keyword evidence="4 6" id="KW-0804">Transcription</keyword>
<feature type="region of interest" description="Disordered" evidence="7">
    <location>
        <begin position="14"/>
        <end position="41"/>
    </location>
</feature>
<dbReference type="PRINTS" id="PR00616">
    <property type="entry name" value="CCAATSUBUNTB"/>
</dbReference>
<dbReference type="Proteomes" id="UP000076078">
    <property type="component" value="Unassembled WGS sequence"/>
</dbReference>
<feature type="compositionally biased region" description="Polar residues" evidence="7">
    <location>
        <begin position="154"/>
        <end position="163"/>
    </location>
</feature>
<keyword evidence="5 6" id="KW-0539">Nucleus</keyword>
<keyword evidence="2 6" id="KW-0805">Transcription regulation</keyword>
<evidence type="ECO:0000313" key="9">
    <source>
        <dbReference type="Proteomes" id="UP000076078"/>
    </source>
</evidence>
<dbReference type="GO" id="GO:0005634">
    <property type="term" value="C:nucleus"/>
    <property type="evidence" value="ECO:0007669"/>
    <property type="project" value="UniProtKB-SubCell"/>
</dbReference>
<feature type="compositionally biased region" description="Low complexity" evidence="7">
    <location>
        <begin position="245"/>
        <end position="283"/>
    </location>
</feature>
<dbReference type="PROSITE" id="PS51152">
    <property type="entry name" value="NFYA_HAP2_2"/>
    <property type="match status" value="1"/>
</dbReference>
<evidence type="ECO:0000256" key="1">
    <source>
        <dbReference type="ARBA" id="ARBA00004123"/>
    </source>
</evidence>
<gene>
    <name evidence="8" type="ORF">DLAC_01277</name>
</gene>
<evidence type="ECO:0000256" key="2">
    <source>
        <dbReference type="ARBA" id="ARBA00023015"/>
    </source>
</evidence>
<evidence type="ECO:0000313" key="8">
    <source>
        <dbReference type="EMBL" id="KYR02437.1"/>
    </source>
</evidence>
<dbReference type="Gene3D" id="6.10.250.2430">
    <property type="match status" value="1"/>
</dbReference>
<accession>A0A152A8Q6</accession>
<comment type="function">
    <text evidence="6">Component of the sequence-specific heterotrimeric transcription factor (NF-Y) which specifically recognizes a 5'-CCAAT-3' box motif found in the promoters of its target genes.</text>
</comment>
<feature type="compositionally biased region" description="Basic residues" evidence="7">
    <location>
        <begin position="14"/>
        <end position="34"/>
    </location>
</feature>
<sequence length="296" mass="32312">MSTQFSPMYMEHHSYHHHPHHHNHHQHHHQHQHHSGSSPELTSQDLHIHQISYPQFHHHQAPLSHDERLSFASYANTSGAYSSPSTPLPSGSANTSSPTSSTHIPSHATQLSSSPIKMNHSITSPPGSLLMIPSVGGGLTPSTPTSTSSPLTPNTFSNASSSSGDDEPIYVNSKQYARIIKRRTARANELITLSRQAKKPYQHESRHQHAIKRARGSGGRFLTKEKNAELQASLNNTSSNETSPKDSSTPTSPLSSTNTSYSPSSSTTKIPKTKTNNNSSKKSQTIPFIPSSQPNL</sequence>
<dbReference type="AlphaFoldDB" id="A0A152A8Q6"/>
<feature type="compositionally biased region" description="Low complexity" evidence="7">
    <location>
        <begin position="90"/>
        <end position="109"/>
    </location>
</feature>
<feature type="region of interest" description="Disordered" evidence="7">
    <location>
        <begin position="234"/>
        <end position="296"/>
    </location>
</feature>
<feature type="region of interest" description="Disordered" evidence="7">
    <location>
        <begin position="78"/>
        <end position="168"/>
    </location>
</feature>
<reference evidence="8 9" key="1">
    <citation type="submission" date="2015-12" db="EMBL/GenBank/DDBJ databases">
        <title>Dictyostelia acquired genes for synthesis and detection of signals that induce cell-type specialization by lateral gene transfer from prokaryotes.</title>
        <authorList>
            <person name="Gloeckner G."/>
            <person name="Schaap P."/>
        </authorList>
    </citation>
    <scope>NUCLEOTIDE SEQUENCE [LARGE SCALE GENOMIC DNA]</scope>
    <source>
        <strain evidence="8 9">TK</strain>
    </source>
</reference>
<dbReference type="GO" id="GO:0003700">
    <property type="term" value="F:DNA-binding transcription factor activity"/>
    <property type="evidence" value="ECO:0007669"/>
    <property type="project" value="UniProtKB-UniRule"/>
</dbReference>
<dbReference type="STRING" id="361077.A0A152A8Q6"/>
<protein>
    <recommendedName>
        <fullName evidence="6">Nuclear transcription factor Y subunit</fullName>
    </recommendedName>
</protein>
<dbReference type="PANTHER" id="PTHR12632">
    <property type="entry name" value="TRANSCRIPTION FACTOR NF-Y ALPHA-RELATED"/>
    <property type="match status" value="1"/>
</dbReference>
<comment type="subcellular location">
    <subcellularLocation>
        <location evidence="1 6">Nucleus</location>
    </subcellularLocation>
</comment>
<evidence type="ECO:0000256" key="3">
    <source>
        <dbReference type="ARBA" id="ARBA00023125"/>
    </source>
</evidence>
<evidence type="ECO:0000256" key="6">
    <source>
        <dbReference type="RuleBase" id="RU367155"/>
    </source>
</evidence>
<organism evidence="8 9">
    <name type="scientific">Tieghemostelium lacteum</name>
    <name type="common">Slime mold</name>
    <name type="synonym">Dictyostelium lacteum</name>
    <dbReference type="NCBI Taxonomy" id="361077"/>
    <lineage>
        <taxon>Eukaryota</taxon>
        <taxon>Amoebozoa</taxon>
        <taxon>Evosea</taxon>
        <taxon>Eumycetozoa</taxon>
        <taxon>Dictyostelia</taxon>
        <taxon>Dictyosteliales</taxon>
        <taxon>Raperosteliaceae</taxon>
        <taxon>Tieghemostelium</taxon>
    </lineage>
</organism>